<feature type="transmembrane region" description="Helical" evidence="12">
    <location>
        <begin position="245"/>
        <end position="262"/>
    </location>
</feature>
<dbReference type="InterPro" id="IPR050450">
    <property type="entry name" value="COX15/CtaA_HemeA_synthase"/>
</dbReference>
<keyword evidence="7" id="KW-0408">Iron</keyword>
<evidence type="ECO:0000256" key="3">
    <source>
        <dbReference type="ARBA" id="ARBA00022692"/>
    </source>
</evidence>
<feature type="transmembrane region" description="Helical" evidence="12">
    <location>
        <begin position="154"/>
        <end position="174"/>
    </location>
</feature>
<keyword evidence="8" id="KW-0350">Heme biosynthesis</keyword>
<dbReference type="Proteomes" id="UP000650466">
    <property type="component" value="Unassembled WGS sequence"/>
</dbReference>
<protein>
    <submittedName>
        <fullName evidence="13">Heme A synthase</fullName>
    </submittedName>
</protein>
<dbReference type="GO" id="GO:0006784">
    <property type="term" value="P:heme A biosynthetic process"/>
    <property type="evidence" value="ECO:0007669"/>
    <property type="project" value="InterPro"/>
</dbReference>
<evidence type="ECO:0000256" key="9">
    <source>
        <dbReference type="ARBA" id="ARBA00023136"/>
    </source>
</evidence>
<keyword evidence="2" id="KW-1003">Cell membrane</keyword>
<evidence type="ECO:0000313" key="14">
    <source>
        <dbReference type="Proteomes" id="UP000650466"/>
    </source>
</evidence>
<dbReference type="InterPro" id="IPR003780">
    <property type="entry name" value="COX15/CtaA_fam"/>
</dbReference>
<keyword evidence="9 12" id="KW-0472">Membrane</keyword>
<name>A0A926QM97_9BACL</name>
<evidence type="ECO:0000256" key="4">
    <source>
        <dbReference type="ARBA" id="ARBA00022723"/>
    </source>
</evidence>
<dbReference type="RefSeq" id="WP_188177232.1">
    <property type="nucleotide sequence ID" value="NZ_JACVVD010000011.1"/>
</dbReference>
<reference evidence="13" key="1">
    <citation type="submission" date="2020-09" db="EMBL/GenBank/DDBJ databases">
        <title>Draft Genome Sequence of Paenibacillus sp. WST5.</title>
        <authorList>
            <person name="Bao Z."/>
        </authorList>
    </citation>
    <scope>NUCLEOTIDE SEQUENCE</scope>
    <source>
        <strain evidence="13">WST5</strain>
    </source>
</reference>
<dbReference type="AlphaFoldDB" id="A0A926QM97"/>
<feature type="transmembrane region" description="Helical" evidence="12">
    <location>
        <begin position="268"/>
        <end position="295"/>
    </location>
</feature>
<feature type="transmembrane region" description="Helical" evidence="12">
    <location>
        <begin position="117"/>
        <end position="142"/>
    </location>
</feature>
<comment type="subcellular location">
    <subcellularLocation>
        <location evidence="1">Membrane</location>
        <topology evidence="1">Multi-pass membrane protein</topology>
    </subcellularLocation>
</comment>
<evidence type="ECO:0000313" key="13">
    <source>
        <dbReference type="EMBL" id="MBD0383442.1"/>
    </source>
</evidence>
<evidence type="ECO:0000256" key="8">
    <source>
        <dbReference type="ARBA" id="ARBA00023133"/>
    </source>
</evidence>
<dbReference type="Pfam" id="PF02628">
    <property type="entry name" value="COX15-CtaA"/>
    <property type="match status" value="1"/>
</dbReference>
<keyword evidence="14" id="KW-1185">Reference proteome</keyword>
<evidence type="ECO:0000256" key="7">
    <source>
        <dbReference type="ARBA" id="ARBA00023004"/>
    </source>
</evidence>
<dbReference type="GO" id="GO:0016491">
    <property type="term" value="F:oxidoreductase activity"/>
    <property type="evidence" value="ECO:0007669"/>
    <property type="project" value="UniProtKB-KW"/>
</dbReference>
<evidence type="ECO:0000256" key="12">
    <source>
        <dbReference type="SAM" id="Phobius"/>
    </source>
</evidence>
<evidence type="ECO:0000256" key="6">
    <source>
        <dbReference type="ARBA" id="ARBA00023002"/>
    </source>
</evidence>
<proteinExistence type="predicted"/>
<keyword evidence="5 12" id="KW-1133">Transmembrane helix</keyword>
<evidence type="ECO:0000256" key="5">
    <source>
        <dbReference type="ARBA" id="ARBA00022989"/>
    </source>
</evidence>
<keyword evidence="4" id="KW-0479">Metal-binding</keyword>
<dbReference type="GO" id="GO:0046872">
    <property type="term" value="F:metal ion binding"/>
    <property type="evidence" value="ECO:0007669"/>
    <property type="project" value="UniProtKB-KW"/>
</dbReference>
<keyword evidence="3 12" id="KW-0812">Transmembrane</keyword>
<evidence type="ECO:0000256" key="10">
    <source>
        <dbReference type="ARBA" id="ARBA00023157"/>
    </source>
</evidence>
<dbReference type="PANTHER" id="PTHR35457">
    <property type="entry name" value="HEME A SYNTHASE"/>
    <property type="match status" value="1"/>
</dbReference>
<dbReference type="EMBL" id="JACVVD010000011">
    <property type="protein sequence ID" value="MBD0383442.1"/>
    <property type="molecule type" value="Genomic_DNA"/>
</dbReference>
<evidence type="ECO:0000256" key="2">
    <source>
        <dbReference type="ARBA" id="ARBA00022475"/>
    </source>
</evidence>
<feature type="transmembrane region" description="Helical" evidence="12">
    <location>
        <begin position="207"/>
        <end position="225"/>
    </location>
</feature>
<organism evidence="13 14">
    <name type="scientific">Paenibacillus sedimenti</name>
    <dbReference type="NCBI Taxonomy" id="2770274"/>
    <lineage>
        <taxon>Bacteria</taxon>
        <taxon>Bacillati</taxon>
        <taxon>Bacillota</taxon>
        <taxon>Bacilli</taxon>
        <taxon>Bacillales</taxon>
        <taxon>Paenibacillaceae</taxon>
        <taxon>Paenibacillus</taxon>
    </lineage>
</organism>
<evidence type="ECO:0000256" key="1">
    <source>
        <dbReference type="ARBA" id="ARBA00004141"/>
    </source>
</evidence>
<gene>
    <name evidence="13" type="ORF">ICC18_25395</name>
</gene>
<keyword evidence="6" id="KW-0560">Oxidoreductase</keyword>
<feature type="transmembrane region" description="Helical" evidence="12">
    <location>
        <begin position="62"/>
        <end position="82"/>
    </location>
</feature>
<accession>A0A926QM97</accession>
<dbReference type="GO" id="GO:0016020">
    <property type="term" value="C:membrane"/>
    <property type="evidence" value="ECO:0007669"/>
    <property type="project" value="UniProtKB-SubCell"/>
</dbReference>
<evidence type="ECO:0000256" key="11">
    <source>
        <dbReference type="ARBA" id="ARBA00023444"/>
    </source>
</evidence>
<keyword evidence="10" id="KW-1015">Disulfide bond</keyword>
<sequence>MQKLTQRFANLSAFGMFLILAMGALVTKTEAGRGCGDDWPLCNGKLIPAYTISSFIEYSHRLVVGIVTLILVVTFYLVFRYVKRADAKWFISGTVLMTLIQAGMGAMAVIWPQSSLVLALHFGLSLLAFAFALLLSLVFTPLGQYQQDRKIRTGFKVLVWITAIYSYVVVYLGAFVRHTVSSGGCSGWPLCNGEVIPELSGATGIVFTHRVAALLLFFCILFLYLQAKRQYQASDRLVAGSKWSLILVLMQVLSGAVVTWSMGNDVAYLFTGMIHAIIIACLFGFLCYLCVLTLYDRKGQSHPG</sequence>
<comment type="caution">
    <text evidence="13">The sequence shown here is derived from an EMBL/GenBank/DDBJ whole genome shotgun (WGS) entry which is preliminary data.</text>
</comment>
<feature type="transmembrane region" description="Helical" evidence="12">
    <location>
        <begin position="89"/>
        <end position="111"/>
    </location>
</feature>
<comment type="pathway">
    <text evidence="11">Porphyrin-containing compound metabolism.</text>
</comment>
<dbReference type="PANTHER" id="PTHR35457:SF1">
    <property type="entry name" value="HEME A SYNTHASE"/>
    <property type="match status" value="1"/>
</dbReference>